<proteinExistence type="predicted"/>
<name>A0AAW0MRR9_9GOBI</name>
<protein>
    <submittedName>
        <fullName evidence="1">Uncharacterized protein</fullName>
    </submittedName>
</protein>
<dbReference type="Pfam" id="PF17690">
    <property type="entry name" value="DUF5537"/>
    <property type="match status" value="1"/>
</dbReference>
<keyword evidence="2" id="KW-1185">Reference proteome</keyword>
<dbReference type="AlphaFoldDB" id="A0AAW0MRR9"/>
<organism evidence="1 2">
    <name type="scientific">Mugilogobius chulae</name>
    <name type="common">yellowstripe goby</name>
    <dbReference type="NCBI Taxonomy" id="88201"/>
    <lineage>
        <taxon>Eukaryota</taxon>
        <taxon>Metazoa</taxon>
        <taxon>Chordata</taxon>
        <taxon>Craniata</taxon>
        <taxon>Vertebrata</taxon>
        <taxon>Euteleostomi</taxon>
        <taxon>Actinopterygii</taxon>
        <taxon>Neopterygii</taxon>
        <taxon>Teleostei</taxon>
        <taxon>Neoteleostei</taxon>
        <taxon>Acanthomorphata</taxon>
        <taxon>Gobiaria</taxon>
        <taxon>Gobiiformes</taxon>
        <taxon>Gobioidei</taxon>
        <taxon>Gobiidae</taxon>
        <taxon>Gobionellinae</taxon>
        <taxon>Mugilogobius</taxon>
    </lineage>
</organism>
<accession>A0AAW0MRR9</accession>
<dbReference type="Proteomes" id="UP001460270">
    <property type="component" value="Unassembled WGS sequence"/>
</dbReference>
<sequence>MMTFQVKTAAVPPAKVLLAAEGGSGCSLRGPDVLQFPAAFTELRTMGASGGHAAVRHNIQLKRFPVIQPVSKPRDQKSLFTTFIVGGSHLAKDDLPQANSSEHERNLCGRHFLFDSHCVRPERTRSMIPPLPKDYHVHRPANLHPLTLHKGLSHSHKSGPFILDCNEQFELTTSPAVLVPSTFVLNGRNTFPVGNCKVNRSKVNYPTYHLQTVKESQKIQSYADPETGAPQSFLHRISELSSLQCETVRQERLKKMKKPRKPAS</sequence>
<comment type="caution">
    <text evidence="1">The sequence shown here is derived from an EMBL/GenBank/DDBJ whole genome shotgun (WGS) entry which is preliminary data.</text>
</comment>
<dbReference type="InterPro" id="IPR040505">
    <property type="entry name" value="DUF5537"/>
</dbReference>
<reference evidence="2" key="1">
    <citation type="submission" date="2024-04" db="EMBL/GenBank/DDBJ databases">
        <title>Salinicola lusitanus LLJ914,a marine bacterium isolated from the Okinawa Trough.</title>
        <authorList>
            <person name="Li J."/>
        </authorList>
    </citation>
    <scope>NUCLEOTIDE SEQUENCE [LARGE SCALE GENOMIC DNA]</scope>
</reference>
<gene>
    <name evidence="1" type="ORF">WMY93_030694</name>
</gene>
<dbReference type="EMBL" id="JBBPFD010000274">
    <property type="protein sequence ID" value="KAK7879358.1"/>
    <property type="molecule type" value="Genomic_DNA"/>
</dbReference>
<evidence type="ECO:0000313" key="1">
    <source>
        <dbReference type="EMBL" id="KAK7879358.1"/>
    </source>
</evidence>
<evidence type="ECO:0000313" key="2">
    <source>
        <dbReference type="Proteomes" id="UP001460270"/>
    </source>
</evidence>